<accession>X0ZZJ3</accession>
<organism evidence="1">
    <name type="scientific">marine sediment metagenome</name>
    <dbReference type="NCBI Taxonomy" id="412755"/>
    <lineage>
        <taxon>unclassified sequences</taxon>
        <taxon>metagenomes</taxon>
        <taxon>ecological metagenomes</taxon>
    </lineage>
</organism>
<proteinExistence type="predicted"/>
<feature type="non-terminal residue" evidence="1">
    <location>
        <position position="139"/>
    </location>
</feature>
<sequence>MVIKVIAFDLDDTLYNATELARKSRISGLKAMIKKGLKMDLNSAISTLDEIVKEYGTNNSRHYDIFILRINRFEPQIDFIRTNQKNKYVSAAVMAYHEQKIISIKPFDDVIPCLKQIRDLGIETAIISDGIPIKHMKNI</sequence>
<dbReference type="Pfam" id="PF00702">
    <property type="entry name" value="Hydrolase"/>
    <property type="match status" value="1"/>
</dbReference>
<name>X0ZZJ3_9ZZZZ</name>
<protein>
    <submittedName>
        <fullName evidence="1">Uncharacterized protein</fullName>
    </submittedName>
</protein>
<dbReference type="Gene3D" id="1.10.150.520">
    <property type="match status" value="1"/>
</dbReference>
<comment type="caution">
    <text evidence="1">The sequence shown here is derived from an EMBL/GenBank/DDBJ whole genome shotgun (WGS) entry which is preliminary data.</text>
</comment>
<dbReference type="InterPro" id="IPR036412">
    <property type="entry name" value="HAD-like_sf"/>
</dbReference>
<dbReference type="SUPFAM" id="SSF56784">
    <property type="entry name" value="HAD-like"/>
    <property type="match status" value="1"/>
</dbReference>
<gene>
    <name evidence="1" type="ORF">S01H4_30644</name>
</gene>
<dbReference type="AlphaFoldDB" id="X0ZZJ3"/>
<dbReference type="EMBL" id="BART01015834">
    <property type="protein sequence ID" value="GAG75290.1"/>
    <property type="molecule type" value="Genomic_DNA"/>
</dbReference>
<reference evidence="1" key="1">
    <citation type="journal article" date="2014" name="Front. Microbiol.">
        <title>High frequency of phylogenetically diverse reductive dehalogenase-homologous genes in deep subseafloor sedimentary metagenomes.</title>
        <authorList>
            <person name="Kawai M."/>
            <person name="Futagami T."/>
            <person name="Toyoda A."/>
            <person name="Takaki Y."/>
            <person name="Nishi S."/>
            <person name="Hori S."/>
            <person name="Arai W."/>
            <person name="Tsubouchi T."/>
            <person name="Morono Y."/>
            <person name="Uchiyama I."/>
            <person name="Ito T."/>
            <person name="Fujiyama A."/>
            <person name="Inagaki F."/>
            <person name="Takami H."/>
        </authorList>
    </citation>
    <scope>NUCLEOTIDE SEQUENCE</scope>
    <source>
        <strain evidence="1">Expedition CK06-06</strain>
    </source>
</reference>
<evidence type="ECO:0000313" key="1">
    <source>
        <dbReference type="EMBL" id="GAG75290.1"/>
    </source>
</evidence>